<dbReference type="PRINTS" id="PR00364">
    <property type="entry name" value="DISEASERSIST"/>
</dbReference>
<feature type="compositionally biased region" description="Basic and acidic residues" evidence="4">
    <location>
        <begin position="172"/>
        <end position="183"/>
    </location>
</feature>
<name>A0A5C7ITW7_9ROSI</name>
<dbReference type="Gene3D" id="1.20.5.4130">
    <property type="match status" value="1"/>
</dbReference>
<dbReference type="InterPro" id="IPR032675">
    <property type="entry name" value="LRR_dom_sf"/>
</dbReference>
<evidence type="ECO:0000259" key="5">
    <source>
        <dbReference type="SMART" id="SM00382"/>
    </source>
</evidence>
<dbReference type="InterPro" id="IPR058922">
    <property type="entry name" value="WHD_DRP"/>
</dbReference>
<evidence type="ECO:0000313" key="6">
    <source>
        <dbReference type="EMBL" id="TXG72548.1"/>
    </source>
</evidence>
<feature type="compositionally biased region" description="Basic and acidic residues" evidence="4">
    <location>
        <begin position="569"/>
        <end position="591"/>
    </location>
</feature>
<dbReference type="InterPro" id="IPR036388">
    <property type="entry name" value="WH-like_DNA-bd_sf"/>
</dbReference>
<dbReference type="GO" id="GO:0043531">
    <property type="term" value="F:ADP binding"/>
    <property type="evidence" value="ECO:0007669"/>
    <property type="project" value="InterPro"/>
</dbReference>
<evidence type="ECO:0000256" key="2">
    <source>
        <dbReference type="ARBA" id="ARBA00022821"/>
    </source>
</evidence>
<feature type="compositionally biased region" description="Basic and acidic residues" evidence="4">
    <location>
        <begin position="540"/>
        <end position="555"/>
    </location>
</feature>
<accession>A0A5C7ITW7</accession>
<dbReference type="PANTHER" id="PTHR23155">
    <property type="entry name" value="DISEASE RESISTANCE PROTEIN RP"/>
    <property type="match status" value="1"/>
</dbReference>
<proteinExistence type="predicted"/>
<dbReference type="Proteomes" id="UP000323000">
    <property type="component" value="Chromosome 1"/>
</dbReference>
<dbReference type="Pfam" id="PF00931">
    <property type="entry name" value="NB-ARC"/>
    <property type="match status" value="1"/>
</dbReference>
<dbReference type="FunFam" id="3.40.50.300:FF:001091">
    <property type="entry name" value="Probable disease resistance protein At1g61300"/>
    <property type="match status" value="1"/>
</dbReference>
<feature type="compositionally biased region" description="Polar residues" evidence="4">
    <location>
        <begin position="147"/>
        <end position="166"/>
    </location>
</feature>
<dbReference type="InterPro" id="IPR003593">
    <property type="entry name" value="AAA+_ATPase"/>
</dbReference>
<reference evidence="7" key="1">
    <citation type="journal article" date="2019" name="Gigascience">
        <title>De novo genome assembly of the endangered Acer yangbiense, a plant species with extremely small populations endemic to Yunnan Province, China.</title>
        <authorList>
            <person name="Yang J."/>
            <person name="Wariss H.M."/>
            <person name="Tao L."/>
            <person name="Zhang R."/>
            <person name="Yun Q."/>
            <person name="Hollingsworth P."/>
            <person name="Dao Z."/>
            <person name="Luo G."/>
            <person name="Guo H."/>
            <person name="Ma Y."/>
            <person name="Sun W."/>
        </authorList>
    </citation>
    <scope>NUCLEOTIDE SEQUENCE [LARGE SCALE GENOMIC DNA]</scope>
    <source>
        <strain evidence="7">cv. Malutang</strain>
    </source>
</reference>
<keyword evidence="1" id="KW-0677">Repeat</keyword>
<dbReference type="PANTHER" id="PTHR23155:SF955">
    <property type="entry name" value="AAA+ ATPASE DOMAIN-CONTAINING PROTEIN"/>
    <property type="match status" value="1"/>
</dbReference>
<comment type="caution">
    <text evidence="6">The sequence shown here is derived from an EMBL/GenBank/DDBJ whole genome shotgun (WGS) entry which is preliminary data.</text>
</comment>
<keyword evidence="2" id="KW-0611">Plant defense</keyword>
<dbReference type="Gene3D" id="1.10.10.10">
    <property type="entry name" value="Winged helix-like DNA-binding domain superfamily/Winged helix DNA-binding domain"/>
    <property type="match status" value="1"/>
</dbReference>
<dbReference type="GO" id="GO:0098542">
    <property type="term" value="P:defense response to other organism"/>
    <property type="evidence" value="ECO:0007669"/>
    <property type="project" value="TreeGrafter"/>
</dbReference>
<feature type="compositionally biased region" description="Polar residues" evidence="4">
    <location>
        <begin position="185"/>
        <end position="197"/>
    </location>
</feature>
<dbReference type="SUPFAM" id="SSF52540">
    <property type="entry name" value="P-loop containing nucleoside triphosphate hydrolases"/>
    <property type="match status" value="1"/>
</dbReference>
<dbReference type="AlphaFoldDB" id="A0A5C7ITW7"/>
<dbReference type="InterPro" id="IPR042197">
    <property type="entry name" value="Apaf_helical"/>
</dbReference>
<dbReference type="Pfam" id="PF23559">
    <property type="entry name" value="WHD_DRP"/>
    <property type="match status" value="1"/>
</dbReference>
<feature type="region of interest" description="Disordered" evidence="4">
    <location>
        <begin position="123"/>
        <end position="232"/>
    </location>
</feature>
<protein>
    <recommendedName>
        <fullName evidence="5">AAA+ ATPase domain-containing protein</fullName>
    </recommendedName>
</protein>
<dbReference type="InterPro" id="IPR002182">
    <property type="entry name" value="NB-ARC"/>
</dbReference>
<feature type="domain" description="AAA+ ATPase" evidence="5">
    <location>
        <begin position="334"/>
        <end position="468"/>
    </location>
</feature>
<feature type="compositionally biased region" description="Polar residues" evidence="4">
    <location>
        <begin position="204"/>
        <end position="230"/>
    </location>
</feature>
<dbReference type="EMBL" id="VAHF01000001">
    <property type="protein sequence ID" value="TXG72548.1"/>
    <property type="molecule type" value="Genomic_DNA"/>
</dbReference>
<dbReference type="InterPro" id="IPR044974">
    <property type="entry name" value="Disease_R_plants"/>
</dbReference>
<keyword evidence="7" id="KW-1185">Reference proteome</keyword>
<dbReference type="SMART" id="SM00382">
    <property type="entry name" value="AAA"/>
    <property type="match status" value="1"/>
</dbReference>
<evidence type="ECO:0000256" key="3">
    <source>
        <dbReference type="ARBA" id="ARBA00023027"/>
    </source>
</evidence>
<dbReference type="OrthoDB" id="611536at2759"/>
<keyword evidence="3" id="KW-0520">NAD</keyword>
<sequence length="1132" mass="128330">MAVEITISQVNEKMQYLLARSEIMYLPILRTRVNGSIKFLEDFLKFLEDLEDGQGNTSTTNDWKTELREVVYPIENAVDSFLVRTGLTRASPILYVKSLSGQIVLNNKMKKIVDDLRKMSKQIPEMSGKSDGGDHEQGKALEDMGVPSSNNLRDSQLQQSDTSEPYISNGRPESDQEQPKLSEDTWVQPTDLPSNNLGDVGEVTSEQNMSDGRPSQEQTKLPQTDLSSNLRDVKDMGAPGMSEIKEVADGNHTVGQQILDRSLPSTSSNLGDEIKIAPGKRLQRSGTLSLHDETKNAPGKHLRRSETFYDETKVVVLKDKLQELSQLTLNHYAMYFIISVVGRAGSGKTLLVRQIFNQSQTRQNFDKLVFISVSQNFKEREILAEILQQVAGVKDQEKLSFEVLQQKLRDFLARKRYLIVLDDVHTPDVWNKIKLAFPKSKGSRVILTIRDANVARRIAPSIVLLHIRPLTDDESWILFSRSVKKDISTLQENLKREILDKCQGLPLQILVLGGVLASRENPAEWSKVLNQIKAIGKEEKKRAEETKLGRKETMTAKRPKQGEIQAVKATEHVKQKKQEEKKETNAAHDEDQSNSQDQLDSEDSLDPSNILALGFQDLSSKLRECFHYLCLFPKSYEIRTRRLFQLWFAGGLAVIPKKGGSTDEGLAVIPRKGDANAAEDAVERYIEDLLQRNMIEVGELRSDGKPKTCRVLDTLYDKFILYAAGLGYHHIYGNSDSTSNSSIRWFAERLDLLDKLPDQKCIQDVRSFICFYKQEGDRPAEEVENFINKTLIRRGFGLLTVLDLEGVYKPVLPKTLGKVLPLLKYVGLRWTFLDSIPGSVGDLHFLETLDVKHTNITTLPISIWKAKELQHLYMNEIHFEMSSGESSSCDYPKKLQTLWGLLIGNRKPPTELLNKLESIRKLGLTCHSDSLKELTDWVSKLSELRSLRLRAINEFSESSDIHLKPMNDHKKLTDLYLLGKLPRAIVKSELPPNLTNLTLSVSQLLVDPMEMLGQLAELKVLKLLAGSYIGKDMTCLQGGFPKLEVLKLWMLKELENWNIQERTMPELKELEIRYCPKLKKPEGLKYLTAAFEKVTLTNMDEAFITEVEGCLSQKAQNISIQKTNHVFNPSWN</sequence>
<gene>
    <name evidence="6" type="ORF">EZV62_001127</name>
</gene>
<evidence type="ECO:0000313" key="7">
    <source>
        <dbReference type="Proteomes" id="UP000323000"/>
    </source>
</evidence>
<evidence type="ECO:0000256" key="1">
    <source>
        <dbReference type="ARBA" id="ARBA00022737"/>
    </source>
</evidence>
<evidence type="ECO:0000256" key="4">
    <source>
        <dbReference type="SAM" id="MobiDB-lite"/>
    </source>
</evidence>
<dbReference type="Gene3D" id="1.10.8.430">
    <property type="entry name" value="Helical domain of apoptotic protease-activating factors"/>
    <property type="match status" value="1"/>
</dbReference>
<dbReference type="InterPro" id="IPR055414">
    <property type="entry name" value="LRR_R13L4/SHOC2-like"/>
</dbReference>
<feature type="compositionally biased region" description="Basic and acidic residues" evidence="4">
    <location>
        <begin position="131"/>
        <end position="142"/>
    </location>
</feature>
<dbReference type="SUPFAM" id="SSF52058">
    <property type="entry name" value="L domain-like"/>
    <property type="match status" value="1"/>
</dbReference>
<dbReference type="Gene3D" id="3.80.10.10">
    <property type="entry name" value="Ribonuclease Inhibitor"/>
    <property type="match status" value="2"/>
</dbReference>
<dbReference type="Pfam" id="PF23598">
    <property type="entry name" value="LRR_14"/>
    <property type="match status" value="1"/>
</dbReference>
<feature type="region of interest" description="Disordered" evidence="4">
    <location>
        <begin position="540"/>
        <end position="604"/>
    </location>
</feature>
<dbReference type="InterPro" id="IPR027417">
    <property type="entry name" value="P-loop_NTPase"/>
</dbReference>
<organism evidence="6 7">
    <name type="scientific">Acer yangbiense</name>
    <dbReference type="NCBI Taxonomy" id="1000413"/>
    <lineage>
        <taxon>Eukaryota</taxon>
        <taxon>Viridiplantae</taxon>
        <taxon>Streptophyta</taxon>
        <taxon>Embryophyta</taxon>
        <taxon>Tracheophyta</taxon>
        <taxon>Spermatophyta</taxon>
        <taxon>Magnoliopsida</taxon>
        <taxon>eudicotyledons</taxon>
        <taxon>Gunneridae</taxon>
        <taxon>Pentapetalae</taxon>
        <taxon>rosids</taxon>
        <taxon>malvids</taxon>
        <taxon>Sapindales</taxon>
        <taxon>Sapindaceae</taxon>
        <taxon>Hippocastanoideae</taxon>
        <taxon>Acereae</taxon>
        <taxon>Acer</taxon>
    </lineage>
</organism>
<dbReference type="Gene3D" id="3.40.50.300">
    <property type="entry name" value="P-loop containing nucleotide triphosphate hydrolases"/>
    <property type="match status" value="1"/>
</dbReference>